<dbReference type="Pfam" id="PF01979">
    <property type="entry name" value="Amidohydro_1"/>
    <property type="match status" value="1"/>
</dbReference>
<reference evidence="4 6" key="2">
    <citation type="submission" date="2018-10" db="EMBL/GenBank/DDBJ databases">
        <title>Genomic Encyclopedia of Type Strains, Phase IV (KMG-IV): sequencing the most valuable type-strain genomes for metagenomic binning, comparative biology and taxonomic classification.</title>
        <authorList>
            <person name="Goeker M."/>
        </authorList>
    </citation>
    <scope>NUCLEOTIDE SEQUENCE [LARGE SCALE GENOMIC DNA]</scope>
    <source>
        <strain evidence="4 6">DSM 19791</strain>
    </source>
</reference>
<dbReference type="InterPro" id="IPR032466">
    <property type="entry name" value="Metal_Hydrolase"/>
</dbReference>
<evidence type="ECO:0000313" key="4">
    <source>
        <dbReference type="EMBL" id="RKS87883.1"/>
    </source>
</evidence>
<dbReference type="EMBL" id="RBWX01000009">
    <property type="protein sequence ID" value="RKS87883.1"/>
    <property type="molecule type" value="Genomic_DNA"/>
</dbReference>
<dbReference type="InterPro" id="IPR011059">
    <property type="entry name" value="Metal-dep_hydrolase_composite"/>
</dbReference>
<dbReference type="KEGG" id="smic:SmB9_33500"/>
<dbReference type="AlphaFoldDB" id="A0AAD1D848"/>
<evidence type="ECO:0000313" key="6">
    <source>
        <dbReference type="Proteomes" id="UP000276029"/>
    </source>
</evidence>
<gene>
    <name evidence="4" type="ORF">DFR51_2528</name>
    <name evidence="3" type="ORF">SmB9_33500</name>
</gene>
<dbReference type="EMBL" id="AP018711">
    <property type="protein sequence ID" value="BBE35692.1"/>
    <property type="molecule type" value="Genomic_DNA"/>
</dbReference>
<evidence type="ECO:0000313" key="5">
    <source>
        <dbReference type="Proteomes" id="UP000275727"/>
    </source>
</evidence>
<evidence type="ECO:0000256" key="1">
    <source>
        <dbReference type="SAM" id="MobiDB-lite"/>
    </source>
</evidence>
<feature type="compositionally biased region" description="Polar residues" evidence="1">
    <location>
        <begin position="39"/>
        <end position="52"/>
    </location>
</feature>
<evidence type="ECO:0000313" key="3">
    <source>
        <dbReference type="EMBL" id="BBE35692.1"/>
    </source>
</evidence>
<dbReference type="SUPFAM" id="SSF51556">
    <property type="entry name" value="Metallo-dependent hydrolases"/>
    <property type="match status" value="1"/>
</dbReference>
<dbReference type="GO" id="GO:0016810">
    <property type="term" value="F:hydrolase activity, acting on carbon-nitrogen (but not peptide) bonds"/>
    <property type="evidence" value="ECO:0007669"/>
    <property type="project" value="InterPro"/>
</dbReference>
<protein>
    <submittedName>
        <fullName evidence="3 4">Amidohydrolase</fullName>
    </submittedName>
</protein>
<dbReference type="Proteomes" id="UP000276029">
    <property type="component" value="Unassembled WGS sequence"/>
</dbReference>
<proteinExistence type="predicted"/>
<dbReference type="Gene3D" id="3.20.20.140">
    <property type="entry name" value="Metal-dependent hydrolases"/>
    <property type="match status" value="1"/>
</dbReference>
<dbReference type="PANTHER" id="PTHR43135">
    <property type="entry name" value="ALPHA-D-RIBOSE 1-METHYLPHOSPHONATE 5-TRIPHOSPHATE DIPHOSPHATASE"/>
    <property type="match status" value="1"/>
</dbReference>
<reference evidence="3 5" key="1">
    <citation type="submission" date="2018-06" db="EMBL/GenBank/DDBJ databases">
        <title>Complete Genome Sequence of the Microcystin-Degrading Bacterium Sphingosinicella microcystinivorans Strain B-9.</title>
        <authorList>
            <person name="Jin H."/>
            <person name="Nishizawa T."/>
            <person name="Guo Y."/>
            <person name="Nishizawa A."/>
            <person name="Park H."/>
            <person name="Kato H."/>
            <person name="Tsuji K."/>
            <person name="Harada K."/>
        </authorList>
    </citation>
    <scope>NUCLEOTIDE SEQUENCE [LARGE SCALE GENOMIC DNA]</scope>
    <source>
        <strain evidence="3 5">B9</strain>
    </source>
</reference>
<accession>A0AAD1D848</accession>
<feature type="domain" description="Amidohydrolase-related" evidence="2">
    <location>
        <begin position="359"/>
        <end position="436"/>
    </location>
</feature>
<dbReference type="Proteomes" id="UP000275727">
    <property type="component" value="Chromosome"/>
</dbReference>
<dbReference type="Gene3D" id="2.30.40.10">
    <property type="entry name" value="Urease, subunit C, domain 1"/>
    <property type="match status" value="1"/>
</dbReference>
<feature type="region of interest" description="Disordered" evidence="1">
    <location>
        <begin position="29"/>
        <end position="54"/>
    </location>
</feature>
<dbReference type="SUPFAM" id="SSF51338">
    <property type="entry name" value="Composite domain of metallo-dependent hydrolases"/>
    <property type="match status" value="1"/>
</dbReference>
<sequence length="477" mass="50939">MGDDMNRRGTRRHVILALAAAALFASPVAAKKKEEERQSSPLSPSATDSWPSTYRPLPRADMLITGATILDGAGGRHDAADVLVRDGRVVAVGRNIDAGGATVVDGRGKWVTPGIIDVHSHNGTFVVPLTSVDEHGSDVTEISDPNAAETWIEHAVNAQDIAFDRALAGGVTTLQILPGSTTIIGGRSVVLKTVPAVTMQGMKFPDAPQGLKVACGENPKLYYGGRGAAPNSRQGELAMFRTAFSAAQDYLEKSRGDARGKGGGQKGPRNLELETLAGVLTGDIRVQAHCYRADDMAVMLGLAREFGFQIAAFHHATEAYKIPAMLREARTCAAVWSDWWGFKVEAQDAIRENAAFVEAAGVCAMMHSDSPQVGQRLTIEAAKAAGAGRRAGVSLPPETIIRWVTSNPAKAMGLDDRIGTLAPGYNADLVLWSGDPFSIYSHADRVYIDGALVYDRANPAYRPRRDFEIGRTEAAPR</sequence>
<organism evidence="3 5">
    <name type="scientific">Sphingosinicella microcystinivorans</name>
    <dbReference type="NCBI Taxonomy" id="335406"/>
    <lineage>
        <taxon>Bacteria</taxon>
        <taxon>Pseudomonadati</taxon>
        <taxon>Pseudomonadota</taxon>
        <taxon>Alphaproteobacteria</taxon>
        <taxon>Sphingomonadales</taxon>
        <taxon>Sphingosinicellaceae</taxon>
        <taxon>Sphingosinicella</taxon>
    </lineage>
</organism>
<evidence type="ECO:0000259" key="2">
    <source>
        <dbReference type="Pfam" id="PF01979"/>
    </source>
</evidence>
<dbReference type="InterPro" id="IPR051781">
    <property type="entry name" value="Metallo-dep_Hydrolase"/>
</dbReference>
<name>A0AAD1D848_SPHMI</name>
<dbReference type="InterPro" id="IPR006680">
    <property type="entry name" value="Amidohydro-rel"/>
</dbReference>
<keyword evidence="6" id="KW-1185">Reference proteome</keyword>
<dbReference type="PANTHER" id="PTHR43135:SF3">
    <property type="entry name" value="ALPHA-D-RIBOSE 1-METHYLPHOSPHONATE 5-TRIPHOSPHATE DIPHOSPHATASE"/>
    <property type="match status" value="1"/>
</dbReference>